<dbReference type="PANTHER" id="PTHR32308">
    <property type="entry name" value="LYASE BETA SUBUNIT, PUTATIVE (AFU_ORTHOLOGUE AFUA_4G13030)-RELATED"/>
    <property type="match status" value="1"/>
</dbReference>
<dbReference type="InterPro" id="IPR015813">
    <property type="entry name" value="Pyrv/PenolPyrv_kinase-like_dom"/>
</dbReference>
<keyword evidence="3" id="KW-0460">Magnesium</keyword>
<dbReference type="RefSeq" id="WP_169208183.1">
    <property type="nucleotide sequence ID" value="NZ_CP059560.1"/>
</dbReference>
<dbReference type="SUPFAM" id="SSF51621">
    <property type="entry name" value="Phosphoenolpyruvate/pyruvate domain"/>
    <property type="match status" value="1"/>
</dbReference>
<sequence>MRMPITYLFVPGNRPERFDKALAAGAGAIVLDLEDAVAAAEKSLARDAIADWFPGHADDASRIVVRINDAQSPCFADDLALLEAIGIRQVMLPKTEWREQVRQVVDAVSPTVAVLPLIETARGVRNVDDIAATEGVLRLAFGTLDYAVDLDLSGDEAGLAYASARIAIASRCAELASPVAGVTPAIDDEARIRADFASARAFGFGAKLCIHPRQVAVIHEVCRPSAEELAWAERVLVAAQTSEGAVQLDGRMIDRPVVLKAQAIVARSRSSHG</sequence>
<dbReference type="GO" id="GO:0016829">
    <property type="term" value="F:lyase activity"/>
    <property type="evidence" value="ECO:0007669"/>
    <property type="project" value="UniProtKB-KW"/>
</dbReference>
<dbReference type="InterPro" id="IPR005000">
    <property type="entry name" value="Aldolase/citrate-lyase_domain"/>
</dbReference>
<dbReference type="PIRSF" id="PIRSF015582">
    <property type="entry name" value="Cit_lyase_B"/>
    <property type="match status" value="1"/>
</dbReference>
<dbReference type="PANTHER" id="PTHR32308:SF10">
    <property type="entry name" value="CITRATE LYASE SUBUNIT BETA"/>
    <property type="match status" value="1"/>
</dbReference>
<protein>
    <submittedName>
        <fullName evidence="5">CoA ester lyase</fullName>
    </submittedName>
</protein>
<dbReference type="EMBL" id="WTVR01000054">
    <property type="protein sequence ID" value="NMF90849.1"/>
    <property type="molecule type" value="Genomic_DNA"/>
</dbReference>
<organism evidence="5 6">
    <name type="scientific">Aromatoleum petrolei</name>
    <dbReference type="NCBI Taxonomy" id="76116"/>
    <lineage>
        <taxon>Bacteria</taxon>
        <taxon>Pseudomonadati</taxon>
        <taxon>Pseudomonadota</taxon>
        <taxon>Betaproteobacteria</taxon>
        <taxon>Rhodocyclales</taxon>
        <taxon>Rhodocyclaceae</taxon>
        <taxon>Aromatoleum</taxon>
    </lineage>
</organism>
<feature type="domain" description="HpcH/HpaI aldolase/citrate lyase" evidence="4">
    <location>
        <begin position="7"/>
        <end position="212"/>
    </location>
</feature>
<reference evidence="5 6" key="1">
    <citation type="submission" date="2019-12" db="EMBL/GenBank/DDBJ databases">
        <title>Comparative genomics gives insights into the taxonomy of the Azoarcus-Aromatoleum group and reveals separate origins of nif in the plant-associated Azoarcus and non-plant-associated Aromatoleum sub-groups.</title>
        <authorList>
            <person name="Lafos M."/>
            <person name="Maluk M."/>
            <person name="Batista M."/>
            <person name="Junghare M."/>
            <person name="Carmona M."/>
            <person name="Faoro H."/>
            <person name="Cruz L.M."/>
            <person name="Battistoni F."/>
            <person name="De Souza E."/>
            <person name="Pedrosa F."/>
            <person name="Chen W.-M."/>
            <person name="Poole P.S."/>
            <person name="Dixon R.A."/>
            <person name="James E.K."/>
        </authorList>
    </citation>
    <scope>NUCLEOTIDE SEQUENCE [LARGE SCALE GENOMIC DNA]</scope>
    <source>
        <strain evidence="5 6">ToN1</strain>
    </source>
</reference>
<evidence type="ECO:0000256" key="1">
    <source>
        <dbReference type="ARBA" id="ARBA00001946"/>
    </source>
</evidence>
<comment type="caution">
    <text evidence="5">The sequence shown here is derived from an EMBL/GenBank/DDBJ whole genome shotgun (WGS) entry which is preliminary data.</text>
</comment>
<evidence type="ECO:0000313" key="6">
    <source>
        <dbReference type="Proteomes" id="UP000652074"/>
    </source>
</evidence>
<evidence type="ECO:0000313" key="5">
    <source>
        <dbReference type="EMBL" id="NMF90849.1"/>
    </source>
</evidence>
<proteinExistence type="predicted"/>
<keyword evidence="5" id="KW-0456">Lyase</keyword>
<dbReference type="Pfam" id="PF03328">
    <property type="entry name" value="HpcH_HpaI"/>
    <property type="match status" value="1"/>
</dbReference>
<dbReference type="Proteomes" id="UP000652074">
    <property type="component" value="Unassembled WGS sequence"/>
</dbReference>
<comment type="cofactor">
    <cofactor evidence="1">
        <name>Mg(2+)</name>
        <dbReference type="ChEBI" id="CHEBI:18420"/>
    </cofactor>
</comment>
<evidence type="ECO:0000256" key="3">
    <source>
        <dbReference type="ARBA" id="ARBA00022842"/>
    </source>
</evidence>
<dbReference type="InterPro" id="IPR040442">
    <property type="entry name" value="Pyrv_kinase-like_dom_sf"/>
</dbReference>
<gene>
    <name evidence="5" type="ORF">GPA26_20490</name>
</gene>
<evidence type="ECO:0000256" key="2">
    <source>
        <dbReference type="ARBA" id="ARBA00022723"/>
    </source>
</evidence>
<keyword evidence="2" id="KW-0479">Metal-binding</keyword>
<evidence type="ECO:0000259" key="4">
    <source>
        <dbReference type="Pfam" id="PF03328"/>
    </source>
</evidence>
<dbReference type="InterPro" id="IPR011206">
    <property type="entry name" value="Citrate_lyase_beta/mcl1/mcl2"/>
</dbReference>
<name>A0ABX1MY21_9RHOO</name>
<accession>A0ABX1MY21</accession>
<dbReference type="Gene3D" id="3.20.20.60">
    <property type="entry name" value="Phosphoenolpyruvate-binding domains"/>
    <property type="match status" value="1"/>
</dbReference>
<keyword evidence="6" id="KW-1185">Reference proteome</keyword>